<comment type="similarity">
    <text evidence="3">Belongs to the GST superfamily.</text>
</comment>
<dbReference type="EMBL" id="PNBA02000005">
    <property type="protein sequence ID" value="KAG6424432.1"/>
    <property type="molecule type" value="Genomic_DNA"/>
</dbReference>
<evidence type="ECO:0000259" key="5">
    <source>
        <dbReference type="PROSITE" id="PS50405"/>
    </source>
</evidence>
<evidence type="ECO:0000313" key="6">
    <source>
        <dbReference type="EMBL" id="KAG6424432.1"/>
    </source>
</evidence>
<dbReference type="EC" id="2.5.1.18" evidence="3"/>
<evidence type="ECO:0000256" key="2">
    <source>
        <dbReference type="ARBA" id="ARBA00047960"/>
    </source>
</evidence>
<dbReference type="InterPro" id="IPR045073">
    <property type="entry name" value="Omega/Tau-like"/>
</dbReference>
<dbReference type="CDD" id="cd03058">
    <property type="entry name" value="GST_N_Tau"/>
    <property type="match status" value="1"/>
</dbReference>
<dbReference type="PROSITE" id="PS50405">
    <property type="entry name" value="GST_CTER"/>
    <property type="match status" value="1"/>
</dbReference>
<dbReference type="SFLD" id="SFLDG00358">
    <property type="entry name" value="Main_(cytGST)"/>
    <property type="match status" value="1"/>
</dbReference>
<dbReference type="Gene3D" id="1.20.1050.10">
    <property type="match status" value="1"/>
</dbReference>
<dbReference type="GO" id="GO:0005829">
    <property type="term" value="C:cytosol"/>
    <property type="evidence" value="ECO:0007669"/>
    <property type="project" value="UniProtKB-SubCell"/>
</dbReference>
<dbReference type="InterPro" id="IPR040079">
    <property type="entry name" value="Glutathione_S-Trfase"/>
</dbReference>
<protein>
    <recommendedName>
        <fullName evidence="3">Glutathione S-transferase</fullName>
        <ecNumber evidence="3">2.5.1.18</ecNumber>
    </recommendedName>
</protein>
<evidence type="ECO:0000313" key="7">
    <source>
        <dbReference type="Proteomes" id="UP000298416"/>
    </source>
</evidence>
<dbReference type="InterPro" id="IPR045074">
    <property type="entry name" value="GST_C_Tau"/>
</dbReference>
<evidence type="ECO:0000259" key="4">
    <source>
        <dbReference type="PROSITE" id="PS50404"/>
    </source>
</evidence>
<dbReference type="Pfam" id="PF13410">
    <property type="entry name" value="GST_C_2"/>
    <property type="match status" value="1"/>
</dbReference>
<dbReference type="PANTHER" id="PTHR11260:SF781">
    <property type="entry name" value="GLUTATHIONE S-TRANSFERASE U19"/>
    <property type="match status" value="1"/>
</dbReference>
<dbReference type="InterPro" id="IPR036249">
    <property type="entry name" value="Thioredoxin-like_sf"/>
</dbReference>
<comment type="caution">
    <text evidence="6">The sequence shown here is derived from an EMBL/GenBank/DDBJ whole genome shotgun (WGS) entry which is preliminary data.</text>
</comment>
<dbReference type="SFLD" id="SFLDG01152">
    <property type="entry name" value="Main.3:_Omega-_and_Tau-like"/>
    <property type="match status" value="1"/>
</dbReference>
<comment type="function">
    <text evidence="3">Is involved in the conjugation of reduced glutathione to a wide number of exogenous and endogenous hydrophobic electrophiles.</text>
</comment>
<dbReference type="InterPro" id="IPR010987">
    <property type="entry name" value="Glutathione-S-Trfase_C-like"/>
</dbReference>
<gene>
    <name evidence="6" type="ORF">SASPL_114850</name>
</gene>
<proteinExistence type="inferred from homology"/>
<dbReference type="Gene3D" id="3.40.30.10">
    <property type="entry name" value="Glutaredoxin"/>
    <property type="match status" value="1"/>
</dbReference>
<accession>A0A8X8Y5I5</accession>
<dbReference type="Proteomes" id="UP000298416">
    <property type="component" value="Unassembled WGS sequence"/>
</dbReference>
<organism evidence="6">
    <name type="scientific">Salvia splendens</name>
    <name type="common">Scarlet sage</name>
    <dbReference type="NCBI Taxonomy" id="180675"/>
    <lineage>
        <taxon>Eukaryota</taxon>
        <taxon>Viridiplantae</taxon>
        <taxon>Streptophyta</taxon>
        <taxon>Embryophyta</taxon>
        <taxon>Tracheophyta</taxon>
        <taxon>Spermatophyta</taxon>
        <taxon>Magnoliopsida</taxon>
        <taxon>eudicotyledons</taxon>
        <taxon>Gunneridae</taxon>
        <taxon>Pentapetalae</taxon>
        <taxon>asterids</taxon>
        <taxon>lamiids</taxon>
        <taxon>Lamiales</taxon>
        <taxon>Lamiaceae</taxon>
        <taxon>Nepetoideae</taxon>
        <taxon>Mentheae</taxon>
        <taxon>Salviinae</taxon>
        <taxon>Salvia</taxon>
        <taxon>Salvia subgen. Calosphace</taxon>
        <taxon>core Calosphace</taxon>
    </lineage>
</organism>
<dbReference type="PROSITE" id="PS50404">
    <property type="entry name" value="GST_NTER"/>
    <property type="match status" value="1"/>
</dbReference>
<dbReference type="InterPro" id="IPR036282">
    <property type="entry name" value="Glutathione-S-Trfase_C_sf"/>
</dbReference>
<reference evidence="6" key="2">
    <citation type="submission" date="2020-08" db="EMBL/GenBank/DDBJ databases">
        <title>Plant Genome Project.</title>
        <authorList>
            <person name="Zhang R.-G."/>
        </authorList>
    </citation>
    <scope>NUCLEOTIDE SEQUENCE</scope>
    <source>
        <strain evidence="6">Huo1</strain>
        <tissue evidence="6">Leaf</tissue>
    </source>
</reference>
<dbReference type="AlphaFoldDB" id="A0A8X8Y5I5"/>
<dbReference type="SFLD" id="SFLDS00019">
    <property type="entry name" value="Glutathione_Transferase_(cytos"/>
    <property type="match status" value="1"/>
</dbReference>
<comment type="subcellular location">
    <subcellularLocation>
        <location evidence="3">Cytoplasm</location>
        <location evidence="3">Cytosol</location>
    </subcellularLocation>
</comment>
<dbReference type="FunFam" id="3.40.30.10:FF:000014">
    <property type="entry name" value="Tau class glutathione S-transferase"/>
    <property type="match status" value="1"/>
</dbReference>
<dbReference type="GO" id="GO:0004364">
    <property type="term" value="F:glutathione transferase activity"/>
    <property type="evidence" value="ECO:0007669"/>
    <property type="project" value="UniProtKB-UniRule"/>
</dbReference>
<dbReference type="FunFam" id="1.20.1050.10:FF:000018">
    <property type="entry name" value="Glutathione S-transferase U20"/>
    <property type="match status" value="1"/>
</dbReference>
<feature type="domain" description="GST N-terminal" evidence="4">
    <location>
        <begin position="3"/>
        <end position="82"/>
    </location>
</feature>
<evidence type="ECO:0000256" key="1">
    <source>
        <dbReference type="ARBA" id="ARBA00022679"/>
    </source>
</evidence>
<dbReference type="GO" id="GO:0006749">
    <property type="term" value="P:glutathione metabolic process"/>
    <property type="evidence" value="ECO:0007669"/>
    <property type="project" value="InterPro"/>
</dbReference>
<dbReference type="Pfam" id="PF02798">
    <property type="entry name" value="GST_N"/>
    <property type="match status" value="1"/>
</dbReference>
<sequence>MAEKVILLDFFASMFGMRVRVALAAKGVEYEFREEDLPNKSQLLLQSNPIHKKIPVLIHNDKPVCESLIIVEYIDEVWNQKYPLLPSHPYQRAQARFWADYIDKKLYDAARKTWTKSGEELEAGKKEFVEILKQLESELGDKAFFGGESFGFLDVALVTYTAWFHTYEKCGGFSIGEHCPTLSAWVKRCLEIDFVSNSLIDPTKVYEFALKIRKVFGIDTS</sequence>
<name>A0A8X8Y5I5_SALSN</name>
<dbReference type="SUPFAM" id="SSF52833">
    <property type="entry name" value="Thioredoxin-like"/>
    <property type="match status" value="1"/>
</dbReference>
<dbReference type="InterPro" id="IPR004045">
    <property type="entry name" value="Glutathione_S-Trfase_N"/>
</dbReference>
<dbReference type="CDD" id="cd03185">
    <property type="entry name" value="GST_C_Tau"/>
    <property type="match status" value="1"/>
</dbReference>
<reference evidence="6" key="1">
    <citation type="submission" date="2018-01" db="EMBL/GenBank/DDBJ databases">
        <authorList>
            <person name="Mao J.F."/>
        </authorList>
    </citation>
    <scope>NUCLEOTIDE SEQUENCE</scope>
    <source>
        <strain evidence="6">Huo1</strain>
        <tissue evidence="6">Leaf</tissue>
    </source>
</reference>
<keyword evidence="1 3" id="KW-0808">Transferase</keyword>
<keyword evidence="3" id="KW-0963">Cytoplasm</keyword>
<dbReference type="SUPFAM" id="SSF47616">
    <property type="entry name" value="GST C-terminal domain-like"/>
    <property type="match status" value="1"/>
</dbReference>
<dbReference type="PANTHER" id="PTHR11260">
    <property type="entry name" value="GLUTATHIONE S-TRANSFERASE, GST, SUPERFAMILY, GST DOMAIN CONTAINING"/>
    <property type="match status" value="1"/>
</dbReference>
<comment type="catalytic activity">
    <reaction evidence="2 3">
        <text>RX + glutathione = an S-substituted glutathione + a halide anion + H(+)</text>
        <dbReference type="Rhea" id="RHEA:16437"/>
        <dbReference type="ChEBI" id="CHEBI:15378"/>
        <dbReference type="ChEBI" id="CHEBI:16042"/>
        <dbReference type="ChEBI" id="CHEBI:17792"/>
        <dbReference type="ChEBI" id="CHEBI:57925"/>
        <dbReference type="ChEBI" id="CHEBI:90779"/>
        <dbReference type="EC" id="2.5.1.18"/>
    </reaction>
</comment>
<evidence type="ECO:0000256" key="3">
    <source>
        <dbReference type="RuleBase" id="RU369102"/>
    </source>
</evidence>
<feature type="domain" description="GST C-terminal" evidence="5">
    <location>
        <begin position="88"/>
        <end position="212"/>
    </location>
</feature>
<dbReference type="OrthoDB" id="1606859at2759"/>
<keyword evidence="7" id="KW-1185">Reference proteome</keyword>